<evidence type="ECO:0000313" key="1">
    <source>
        <dbReference type="EMBL" id="CDC43255.1"/>
    </source>
</evidence>
<reference evidence="1" key="1">
    <citation type="submission" date="2012-11" db="EMBL/GenBank/DDBJ databases">
        <title>Dependencies among metagenomic species, viruses, plasmids and units of genetic variation.</title>
        <authorList>
            <person name="Nielsen H.B."/>
            <person name="Almeida M."/>
            <person name="Juncker A.S."/>
            <person name="Rasmussen S."/>
            <person name="Li J."/>
            <person name="Sunagawa S."/>
            <person name="Plichta D."/>
            <person name="Gautier L."/>
            <person name="Le Chatelier E."/>
            <person name="Peletier E."/>
            <person name="Bonde I."/>
            <person name="Nielsen T."/>
            <person name="Manichanh C."/>
            <person name="Arumugam M."/>
            <person name="Batto J."/>
            <person name="Santos M.B.Q.D."/>
            <person name="Blom N."/>
            <person name="Borruel N."/>
            <person name="Burgdorf K.S."/>
            <person name="Boumezbeur F."/>
            <person name="Casellas F."/>
            <person name="Dore J."/>
            <person name="Guarner F."/>
            <person name="Hansen T."/>
            <person name="Hildebrand F."/>
            <person name="Kaas R.S."/>
            <person name="Kennedy S."/>
            <person name="Kristiansen K."/>
            <person name="Kultima J.R."/>
            <person name="Leonard P."/>
            <person name="Levenez F."/>
            <person name="Lund O."/>
            <person name="Moumen B."/>
            <person name="Le Paslier D."/>
            <person name="Pons N."/>
            <person name="Pedersen O."/>
            <person name="Prifti E."/>
            <person name="Qin J."/>
            <person name="Raes J."/>
            <person name="Tap J."/>
            <person name="Tims S."/>
            <person name="Ussery D.W."/>
            <person name="Yamada T."/>
            <person name="MetaHit consortium"/>
            <person name="Renault P."/>
            <person name="Sicheritz-Ponten T."/>
            <person name="Bork P."/>
            <person name="Wang J."/>
            <person name="Brunak S."/>
            <person name="Ehrlich S.D."/>
        </authorList>
    </citation>
    <scope>NUCLEOTIDE SEQUENCE [LARGE SCALE GENOMIC DNA]</scope>
</reference>
<protein>
    <submittedName>
        <fullName evidence="1">Uncharacterized protein</fullName>
    </submittedName>
</protein>
<sequence>MNYSSYSEFAIKRKELYEGKVTKIPCPECSGGYISKSNDPKKKSNNTFYCDKCNMKIIVN</sequence>
<dbReference type="EMBL" id="CBFJ010000007">
    <property type="protein sequence ID" value="CDC43255.1"/>
    <property type="molecule type" value="Genomic_DNA"/>
</dbReference>
<gene>
    <name evidence="1" type="ORF">BN788_01104</name>
</gene>
<comment type="caution">
    <text evidence="1">The sequence shown here is derived from an EMBL/GenBank/DDBJ whole genome shotgun (WGS) entry which is preliminary data.</text>
</comment>
<organism evidence="1 2">
    <name type="scientific">[Eubacterium] siraeum CAG:80</name>
    <dbReference type="NCBI Taxonomy" id="1263080"/>
    <lineage>
        <taxon>Bacteria</taxon>
        <taxon>Bacillati</taxon>
        <taxon>Bacillota</taxon>
        <taxon>Clostridia</taxon>
        <taxon>Eubacteriales</taxon>
        <taxon>Oscillospiraceae</taxon>
        <taxon>Oscillospiraceae incertae sedis</taxon>
    </lineage>
</organism>
<dbReference type="AlphaFoldDB" id="R6R5N6"/>
<proteinExistence type="predicted"/>
<accession>R6R5N6</accession>
<name>R6R5N6_9FIRM</name>
<dbReference type="Proteomes" id="UP000018142">
    <property type="component" value="Unassembled WGS sequence"/>
</dbReference>
<evidence type="ECO:0000313" key="2">
    <source>
        <dbReference type="Proteomes" id="UP000018142"/>
    </source>
</evidence>